<organism evidence="5 6">
    <name type="scientific">Flavobacterium suzhouense</name>
    <dbReference type="NCBI Taxonomy" id="1529638"/>
    <lineage>
        <taxon>Bacteria</taxon>
        <taxon>Pseudomonadati</taxon>
        <taxon>Bacteroidota</taxon>
        <taxon>Flavobacteriia</taxon>
        <taxon>Flavobacteriales</taxon>
        <taxon>Flavobacteriaceae</taxon>
        <taxon>Flavobacterium</taxon>
    </lineage>
</organism>
<accession>A0ABW5NQY9</accession>
<keyword evidence="2" id="KW-0472">Membrane</keyword>
<gene>
    <name evidence="5" type="ORF">ACFSR3_02190</name>
</gene>
<protein>
    <submittedName>
        <fullName evidence="5">Carboxypeptidase-like regulatory domain-containing protein</fullName>
    </submittedName>
</protein>
<keyword evidence="3" id="KW-0998">Cell outer membrane</keyword>
<dbReference type="InterPro" id="IPR036942">
    <property type="entry name" value="Beta-barrel_TonB_sf"/>
</dbReference>
<feature type="chain" id="PRO_5046480269" evidence="4">
    <location>
        <begin position="19"/>
        <end position="922"/>
    </location>
</feature>
<comment type="subcellular location">
    <subcellularLocation>
        <location evidence="1">Cell outer membrane</location>
    </subcellularLocation>
</comment>
<dbReference type="EMBL" id="JBHUMD010000003">
    <property type="protein sequence ID" value="MFD2600855.1"/>
    <property type="molecule type" value="Genomic_DNA"/>
</dbReference>
<sequence length="922" mass="103430">MRRLLLIVLLLQVLTLQAQQTASVLGKVIDSKTQEPLPGATATLQSNGREVLTNTDGFFVLDQVANGEHLLTVNITGYIAKNFNLKVIDGRTLDLGIVVLEEDIKSEQQLGLIALSDNDLADGSSGSDTSAGLLQASRDVFQQSAAFNWGGARFKMRGLDTEYGSILINGISMNRVYDGRPQWANWSGLNDATRNQEYTTGTAPSDYTFGSLLGTQAINTRASVFKKGARISFAGTNTYYSYRAMATYASGVNKNGFSYVVSASRRGANEGYFDGTNFGGNSFFMAIEKRFNDKHSLNFTGIYAQSERGRNSPNTKEVTDIAGVKYNSYWGNYDGDQRNSRQKDVEEPIQMLNHYWKIDPKSTLNTNVAYQFGKIGNSRIDYQFAPNPDPTYYTKMPGYFDDPSEAANAPFVTQRQLNWQAMYATNALSPDGRSKYIEYEDRTDDKTLTVNSILFTRLSSAITLNAGASYKHLKSHNYQNLTNLLGGTYFLDINQFYYDDFSQPDLNHLNRQVGVGDAFGYNYNLFANTLDAFTQFKFSYKKVDFYLSQSFSRSVYQREGLYRTGLYPNNSFGKSEKTAFENFGFKGGLTYKLTGRHLFVMNALRQSRAPSLRNTFANARLNNSVMDNLGNETLSNLDASYILQMPKLKARLTGFYTTIENASETSSFYGEGVFEGDDADAFVAENLTGINKRMMGLEMGIEYQFTPTLKFMTSAALGNYIYSNNPNVSLNNDALAVISGNDNGSPVADVPLTSVDFGKAYLKNYKLAGMPQQAVSIGFEYRDPHYWWIGANANYLASNYLDVSALLRTEHFFENPDSPGNVFEDIDPIRAKQLLHQEKFDSFYLFNIVGGKSWKVGYKKYVGFFASINNLFDVTYKTGGFEQARNTNYRELDNDMDGSPSFGPKYYYGYGRNYYLNIYLNF</sequence>
<dbReference type="RefSeq" id="WP_379819519.1">
    <property type="nucleotide sequence ID" value="NZ_JBHUMD010000003.1"/>
</dbReference>
<keyword evidence="6" id="KW-1185">Reference proteome</keyword>
<reference evidence="6" key="1">
    <citation type="journal article" date="2019" name="Int. J. Syst. Evol. Microbiol.">
        <title>The Global Catalogue of Microorganisms (GCM) 10K type strain sequencing project: providing services to taxonomists for standard genome sequencing and annotation.</title>
        <authorList>
            <consortium name="The Broad Institute Genomics Platform"/>
            <consortium name="The Broad Institute Genome Sequencing Center for Infectious Disease"/>
            <person name="Wu L."/>
            <person name="Ma J."/>
        </authorList>
    </citation>
    <scope>NUCLEOTIDE SEQUENCE [LARGE SCALE GENOMIC DNA]</scope>
    <source>
        <strain evidence="6">KCTC 42107</strain>
    </source>
</reference>
<evidence type="ECO:0000256" key="1">
    <source>
        <dbReference type="ARBA" id="ARBA00004442"/>
    </source>
</evidence>
<keyword evidence="4" id="KW-0732">Signal</keyword>
<evidence type="ECO:0000256" key="4">
    <source>
        <dbReference type="SAM" id="SignalP"/>
    </source>
</evidence>
<evidence type="ECO:0000256" key="2">
    <source>
        <dbReference type="ARBA" id="ARBA00023136"/>
    </source>
</evidence>
<dbReference type="Gene3D" id="2.40.170.20">
    <property type="entry name" value="TonB-dependent receptor, beta-barrel domain"/>
    <property type="match status" value="1"/>
</dbReference>
<dbReference type="SUPFAM" id="SSF49452">
    <property type="entry name" value="Starch-binding domain-like"/>
    <property type="match status" value="1"/>
</dbReference>
<dbReference type="InterPro" id="IPR013784">
    <property type="entry name" value="Carb-bd-like_fold"/>
</dbReference>
<comment type="caution">
    <text evidence="5">The sequence shown here is derived from an EMBL/GenBank/DDBJ whole genome shotgun (WGS) entry which is preliminary data.</text>
</comment>
<dbReference type="SUPFAM" id="SSF56935">
    <property type="entry name" value="Porins"/>
    <property type="match status" value="1"/>
</dbReference>
<evidence type="ECO:0000313" key="6">
    <source>
        <dbReference type="Proteomes" id="UP001597480"/>
    </source>
</evidence>
<name>A0ABW5NQY9_9FLAO</name>
<dbReference type="Gene3D" id="2.60.40.1120">
    <property type="entry name" value="Carboxypeptidase-like, regulatory domain"/>
    <property type="match status" value="1"/>
</dbReference>
<evidence type="ECO:0000256" key="3">
    <source>
        <dbReference type="ARBA" id="ARBA00023237"/>
    </source>
</evidence>
<dbReference type="Proteomes" id="UP001597480">
    <property type="component" value="Unassembled WGS sequence"/>
</dbReference>
<proteinExistence type="predicted"/>
<feature type="signal peptide" evidence="4">
    <location>
        <begin position="1"/>
        <end position="18"/>
    </location>
</feature>
<dbReference type="Pfam" id="PF13715">
    <property type="entry name" value="CarbopepD_reg_2"/>
    <property type="match status" value="1"/>
</dbReference>
<evidence type="ECO:0000313" key="5">
    <source>
        <dbReference type="EMBL" id="MFD2600855.1"/>
    </source>
</evidence>